<dbReference type="EnsemblMetazoa" id="AALFPA23_015283.R22171">
    <property type="protein sequence ID" value="AALFPA23_015283.P22171"/>
    <property type="gene ID" value="AALFPA23_015283"/>
</dbReference>
<evidence type="ECO:0000313" key="2">
    <source>
        <dbReference type="Proteomes" id="UP000069940"/>
    </source>
</evidence>
<evidence type="ECO:0008006" key="3">
    <source>
        <dbReference type="Google" id="ProtNLM"/>
    </source>
</evidence>
<accession>A0ABM1Z5I0</accession>
<dbReference type="RefSeq" id="XP_062704804.1">
    <property type="nucleotide sequence ID" value="XM_062848820.1"/>
</dbReference>
<protein>
    <recommendedName>
        <fullName evidence="3">Secreted protein</fullName>
    </recommendedName>
</protein>
<name>A0ABM1Z5I0_AEDAL</name>
<dbReference type="EnsemblMetazoa" id="AALFPA23_015283.R22170">
    <property type="protein sequence ID" value="AALFPA23_015283.P22170"/>
    <property type="gene ID" value="AALFPA23_015283"/>
</dbReference>
<dbReference type="Proteomes" id="UP000069940">
    <property type="component" value="Unassembled WGS sequence"/>
</dbReference>
<dbReference type="RefSeq" id="XP_062704806.1">
    <property type="nucleotide sequence ID" value="XM_062848822.1"/>
</dbReference>
<keyword evidence="2" id="KW-1185">Reference proteome</keyword>
<dbReference type="RefSeq" id="XP_062704808.1">
    <property type="nucleotide sequence ID" value="XM_062848824.1"/>
</dbReference>
<reference evidence="1" key="2">
    <citation type="submission" date="2025-05" db="UniProtKB">
        <authorList>
            <consortium name="EnsemblMetazoa"/>
        </authorList>
    </citation>
    <scope>IDENTIFICATION</scope>
    <source>
        <strain evidence="1">Foshan</strain>
    </source>
</reference>
<dbReference type="GeneID" id="109623010"/>
<reference evidence="2" key="1">
    <citation type="journal article" date="2015" name="Proc. Natl. Acad. Sci. U.S.A.">
        <title>Genome sequence of the Asian Tiger mosquito, Aedes albopictus, reveals insights into its biology, genetics, and evolution.</title>
        <authorList>
            <person name="Chen X.G."/>
            <person name="Jiang X."/>
            <person name="Gu J."/>
            <person name="Xu M."/>
            <person name="Wu Y."/>
            <person name="Deng Y."/>
            <person name="Zhang C."/>
            <person name="Bonizzoni M."/>
            <person name="Dermauw W."/>
            <person name="Vontas J."/>
            <person name="Armbruster P."/>
            <person name="Huang X."/>
            <person name="Yang Y."/>
            <person name="Zhang H."/>
            <person name="He W."/>
            <person name="Peng H."/>
            <person name="Liu Y."/>
            <person name="Wu K."/>
            <person name="Chen J."/>
            <person name="Lirakis M."/>
            <person name="Topalis P."/>
            <person name="Van Leeuwen T."/>
            <person name="Hall A.B."/>
            <person name="Jiang X."/>
            <person name="Thorpe C."/>
            <person name="Mueller R.L."/>
            <person name="Sun C."/>
            <person name="Waterhouse R.M."/>
            <person name="Yan G."/>
            <person name="Tu Z.J."/>
            <person name="Fang X."/>
            <person name="James A.A."/>
        </authorList>
    </citation>
    <scope>NUCLEOTIDE SEQUENCE [LARGE SCALE GENOMIC DNA]</scope>
    <source>
        <strain evidence="2">Foshan</strain>
    </source>
</reference>
<dbReference type="EnsemblMetazoa" id="AALFPA23_015283.R22172">
    <property type="protein sequence ID" value="AALFPA23_015283.P22172"/>
    <property type="gene ID" value="AALFPA23_015283"/>
</dbReference>
<organism evidence="1 2">
    <name type="scientific">Aedes albopictus</name>
    <name type="common">Asian tiger mosquito</name>
    <name type="synonym">Stegomyia albopicta</name>
    <dbReference type="NCBI Taxonomy" id="7160"/>
    <lineage>
        <taxon>Eukaryota</taxon>
        <taxon>Metazoa</taxon>
        <taxon>Ecdysozoa</taxon>
        <taxon>Arthropoda</taxon>
        <taxon>Hexapoda</taxon>
        <taxon>Insecta</taxon>
        <taxon>Pterygota</taxon>
        <taxon>Neoptera</taxon>
        <taxon>Endopterygota</taxon>
        <taxon>Diptera</taxon>
        <taxon>Nematocera</taxon>
        <taxon>Culicoidea</taxon>
        <taxon>Culicidae</taxon>
        <taxon>Culicinae</taxon>
        <taxon>Aedini</taxon>
        <taxon>Aedes</taxon>
        <taxon>Stegomyia</taxon>
    </lineage>
</organism>
<proteinExistence type="predicted"/>
<evidence type="ECO:0000313" key="1">
    <source>
        <dbReference type="EnsemblMetazoa" id="AALFPA23_015283.P22170"/>
    </source>
</evidence>
<sequence length="286" mass="29793">MCARCSALPSSTWIGELFGSDPVFPATIINVPSPRATESLSVVASTSSVVSHGTNSGLPLVTSAAFSTVSSTAPPGLVPPAVVGPSGWVRATTTTATTANYGQPLLTEQARASLQWVQDHRALLEQQLEESHRKELERKKALLGQLTNNALQSVISGAASNSFNEQPAAVGGFDSVGGWLGRMIGEMENLSVTPASAGPHVTASATPVLNNSTPTTTGHGSQYVFEPSLSSLLLGVPSSMSKVPTGSVSEGQYSTMPSIPLYGYPSPGRDYSRQISSFPFRSQVCL</sequence>